<evidence type="ECO:0000313" key="9">
    <source>
        <dbReference type="EMBL" id="MST33774.1"/>
    </source>
</evidence>
<dbReference type="InterPro" id="IPR001631">
    <property type="entry name" value="TopoI"/>
</dbReference>
<evidence type="ECO:0000259" key="7">
    <source>
        <dbReference type="Pfam" id="PF01028"/>
    </source>
</evidence>
<dbReference type="PRINTS" id="PR00416">
    <property type="entry name" value="EUTPISMRASEI"/>
</dbReference>
<proteinExistence type="inferred from homology"/>
<comment type="catalytic activity">
    <reaction evidence="1">
        <text>ATP-independent breakage of single-stranded DNA, followed by passage and rejoining.</text>
        <dbReference type="EC" id="5.6.2.1"/>
    </reaction>
</comment>
<evidence type="ECO:0000256" key="1">
    <source>
        <dbReference type="ARBA" id="ARBA00000213"/>
    </source>
</evidence>
<organism evidence="9 10">
    <name type="scientific">Acidiferrimicrobium australe</name>
    <dbReference type="NCBI Taxonomy" id="2664430"/>
    <lineage>
        <taxon>Bacteria</taxon>
        <taxon>Bacillati</taxon>
        <taxon>Actinomycetota</taxon>
        <taxon>Acidimicrobiia</taxon>
        <taxon>Acidimicrobiales</taxon>
        <taxon>Acidimicrobiaceae</taxon>
        <taxon>Acidiferrimicrobium</taxon>
    </lineage>
</organism>
<accession>A0ABW9QWF4</accession>
<dbReference type="InterPro" id="IPR013500">
    <property type="entry name" value="TopoI_cat_euk"/>
</dbReference>
<keyword evidence="10" id="KW-1185">Reference proteome</keyword>
<evidence type="ECO:0000256" key="5">
    <source>
        <dbReference type="ARBA" id="ARBA00023125"/>
    </source>
</evidence>
<dbReference type="Gene3D" id="3.90.15.10">
    <property type="entry name" value="Topoisomerase I, Chain A, domain 3"/>
    <property type="match status" value="1"/>
</dbReference>
<dbReference type="SUPFAM" id="SSF56349">
    <property type="entry name" value="DNA breaking-rejoining enzymes"/>
    <property type="match status" value="1"/>
</dbReference>
<sequence>MPRLRRSDPTAPGIRRRRAGRGFVYLHPDGTRVTDQATLARIRGLVLPPAWEDVWIAPWPNGHIQALGTDARGRRQYRYHDAWRAHRDREKFEHVVRFARRLPDVRRRCAEDLASPGMSRDKALGCAVRLLDLGFFRVGGDEYAEDNGSIGLTTLRREHTHLEGDEVIFDYPAKSGRHRVQSVVDPDVRTVIDELRRRRGGTRLLAYREGRRWHELHADDVNRYLRDLAGVPASAKDFRTWHATVLAAVGLAVSREAAHTPTAQRRAVRRAVCEVADYLGNTPAVCRRSYIDPRLVDAYLDGRTVAHALPRLGREGLPATRGAIEAAVIRLLAG</sequence>
<dbReference type="SUPFAM" id="SSF55869">
    <property type="entry name" value="DNA topoisomerase I domain"/>
    <property type="match status" value="1"/>
</dbReference>
<evidence type="ECO:0000256" key="3">
    <source>
        <dbReference type="ARBA" id="ARBA00012891"/>
    </source>
</evidence>
<keyword evidence="4" id="KW-0799">Topoisomerase</keyword>
<evidence type="ECO:0000313" key="10">
    <source>
        <dbReference type="Proteomes" id="UP000437736"/>
    </source>
</evidence>
<dbReference type="Proteomes" id="UP000437736">
    <property type="component" value="Unassembled WGS sequence"/>
</dbReference>
<keyword evidence="5" id="KW-0238">DNA-binding</keyword>
<feature type="domain" description="DNA topoisomerase IB N-terminal" evidence="8">
    <location>
        <begin position="22"/>
        <end position="70"/>
    </location>
</feature>
<evidence type="ECO:0000256" key="4">
    <source>
        <dbReference type="ARBA" id="ARBA00023029"/>
    </source>
</evidence>
<evidence type="ECO:0000259" key="8">
    <source>
        <dbReference type="Pfam" id="PF21338"/>
    </source>
</evidence>
<dbReference type="Pfam" id="PF21338">
    <property type="entry name" value="Top1B_N_bact"/>
    <property type="match status" value="1"/>
</dbReference>
<dbReference type="EC" id="5.6.2.1" evidence="3"/>
<evidence type="ECO:0000256" key="2">
    <source>
        <dbReference type="ARBA" id="ARBA00006645"/>
    </source>
</evidence>
<dbReference type="EMBL" id="WJHE01000722">
    <property type="protein sequence ID" value="MST33774.1"/>
    <property type="molecule type" value="Genomic_DNA"/>
</dbReference>
<dbReference type="PROSITE" id="PS52038">
    <property type="entry name" value="TOPO_IB_2"/>
    <property type="match status" value="1"/>
</dbReference>
<comment type="similarity">
    <text evidence="2">Belongs to the type IB topoisomerase family.</text>
</comment>
<comment type="caution">
    <text evidence="9">The sequence shown here is derived from an EMBL/GenBank/DDBJ whole genome shotgun (WGS) entry which is preliminary data.</text>
</comment>
<dbReference type="InterPro" id="IPR049331">
    <property type="entry name" value="Top1B_N_bact"/>
</dbReference>
<dbReference type="Gene3D" id="1.10.132.120">
    <property type="match status" value="1"/>
</dbReference>
<dbReference type="Gene3D" id="3.30.66.10">
    <property type="entry name" value="DNA topoisomerase I domain"/>
    <property type="match status" value="1"/>
</dbReference>
<name>A0ABW9QWF4_9ACTN</name>
<dbReference type="InterPro" id="IPR014711">
    <property type="entry name" value="TopoI_cat_a-hlx-sub_euk"/>
</dbReference>
<dbReference type="InterPro" id="IPR011010">
    <property type="entry name" value="DNA_brk_join_enz"/>
</dbReference>
<dbReference type="InterPro" id="IPR035447">
    <property type="entry name" value="DNA_topo_I_N_sf"/>
</dbReference>
<keyword evidence="6" id="KW-0413">Isomerase</keyword>
<gene>
    <name evidence="9" type="ORF">GHK86_13740</name>
</gene>
<evidence type="ECO:0000256" key="6">
    <source>
        <dbReference type="ARBA" id="ARBA00023235"/>
    </source>
</evidence>
<protein>
    <recommendedName>
        <fullName evidence="3">DNA topoisomerase</fullName>
        <ecNumber evidence="3">5.6.2.1</ecNumber>
    </recommendedName>
</protein>
<dbReference type="Pfam" id="PF01028">
    <property type="entry name" value="Topoisom_I"/>
    <property type="match status" value="1"/>
</dbReference>
<feature type="domain" description="DNA topoisomerase I catalytic core eukaryotic-type" evidence="7">
    <location>
        <begin position="83"/>
        <end position="286"/>
    </location>
</feature>
<reference evidence="9 10" key="1">
    <citation type="submission" date="2019-11" db="EMBL/GenBank/DDBJ databases">
        <title>Acidiferrimicrobium australis gen. nov., sp. nov., an acidophilic and obligately heterotrophic, member of the Actinobacteria that catalyses dissimilatory oxido- reduction of iron isolated from metal-rich acidic water in Chile.</title>
        <authorList>
            <person name="Gonzalez D."/>
            <person name="Huber K."/>
            <person name="Hedrich S."/>
            <person name="Rojas-Villalobos C."/>
            <person name="Quatrini R."/>
            <person name="Dinamarca M.A."/>
            <person name="Schwarz A."/>
            <person name="Canales C."/>
            <person name="Nancucheo I."/>
        </authorList>
    </citation>
    <scope>NUCLEOTIDE SEQUENCE [LARGE SCALE GENOMIC DNA]</scope>
    <source>
        <strain evidence="9 10">USS-CCA1</strain>
    </source>
</reference>